<proteinExistence type="predicted"/>
<gene>
    <name evidence="1" type="ORF">LA76x_0088</name>
</gene>
<sequence>MWRPWNPTPAMKHLDAKEVGSAVAEAIDLGEYREHFHREYRFAAYYSAGREWPDYEPAYRYGYDSYLDCGGHRFEEVEAELGREWHRHRASSRLHWIEAREAVRDGWHHIERSLPHALDRSLR</sequence>
<dbReference type="PATRIC" id="fig|84531.8.peg.90"/>
<evidence type="ECO:0000313" key="2">
    <source>
        <dbReference type="Proteomes" id="UP000060787"/>
    </source>
</evidence>
<dbReference type="eggNOG" id="COG3861">
    <property type="taxonomic scope" value="Bacteria"/>
</dbReference>
<organism evidence="1 2">
    <name type="scientific">Lysobacter antibioticus</name>
    <dbReference type="NCBI Taxonomy" id="84531"/>
    <lineage>
        <taxon>Bacteria</taxon>
        <taxon>Pseudomonadati</taxon>
        <taxon>Pseudomonadota</taxon>
        <taxon>Gammaproteobacteria</taxon>
        <taxon>Lysobacterales</taxon>
        <taxon>Lysobacteraceae</taxon>
        <taxon>Lysobacter</taxon>
    </lineage>
</organism>
<keyword evidence="2" id="KW-1185">Reference proteome</keyword>
<dbReference type="AlphaFoldDB" id="A0A0S2F3Z4"/>
<reference evidence="1 2" key="1">
    <citation type="journal article" date="2015" name="BMC Genomics">
        <title>Comparative genomics and metabolic profiling of the genus Lysobacter.</title>
        <authorList>
            <person name="de Bruijn I."/>
            <person name="Cheng X."/>
            <person name="de Jager V."/>
            <person name="Exposito R.G."/>
            <person name="Watrous J."/>
            <person name="Patel N."/>
            <person name="Postma J."/>
            <person name="Dorrestein P.C."/>
            <person name="Kobayashi D."/>
            <person name="Raaijmakers J.M."/>
        </authorList>
    </citation>
    <scope>NUCLEOTIDE SEQUENCE [LARGE SCALE GENOMIC DNA]</scope>
    <source>
        <strain evidence="1 2">76</strain>
    </source>
</reference>
<dbReference type="STRING" id="84531.LA76x_0088"/>
<dbReference type="EMBL" id="CP011129">
    <property type="protein sequence ID" value="ALN78250.1"/>
    <property type="molecule type" value="Genomic_DNA"/>
</dbReference>
<evidence type="ECO:0000313" key="1">
    <source>
        <dbReference type="EMBL" id="ALN78250.1"/>
    </source>
</evidence>
<dbReference type="Proteomes" id="UP000060787">
    <property type="component" value="Chromosome"/>
</dbReference>
<accession>A0A0S2F3Z4</accession>
<protein>
    <submittedName>
        <fullName evidence="1">Uncharacterized protein</fullName>
    </submittedName>
</protein>
<dbReference type="KEGG" id="lab:LA76x_0088"/>
<name>A0A0S2F3Z4_LYSAN</name>